<protein>
    <submittedName>
        <fullName evidence="2">Glycosyl transferase, family 25</fullName>
    </submittedName>
</protein>
<accession>A0A1H9CMA7</accession>
<gene>
    <name evidence="2" type="ORF">SAMN04488038_103106</name>
</gene>
<dbReference type="InterPro" id="IPR002654">
    <property type="entry name" value="Glyco_trans_25"/>
</dbReference>
<dbReference type="STRING" id="489703.SAMN04488038_103106"/>
<dbReference type="Pfam" id="PF01755">
    <property type="entry name" value="Glyco_transf_25"/>
    <property type="match status" value="1"/>
</dbReference>
<feature type="domain" description="Glycosyl transferase family 25" evidence="1">
    <location>
        <begin position="1"/>
        <end position="158"/>
    </location>
</feature>
<proteinExistence type="predicted"/>
<organism evidence="2 3">
    <name type="scientific">Solimonas aquatica</name>
    <dbReference type="NCBI Taxonomy" id="489703"/>
    <lineage>
        <taxon>Bacteria</taxon>
        <taxon>Pseudomonadati</taxon>
        <taxon>Pseudomonadota</taxon>
        <taxon>Gammaproteobacteria</taxon>
        <taxon>Nevskiales</taxon>
        <taxon>Nevskiaceae</taxon>
        <taxon>Solimonas</taxon>
    </lineage>
</organism>
<dbReference type="EMBL" id="FOFS01000003">
    <property type="protein sequence ID" value="SEQ02340.1"/>
    <property type="molecule type" value="Genomic_DNA"/>
</dbReference>
<keyword evidence="3" id="KW-1185">Reference proteome</keyword>
<dbReference type="AlphaFoldDB" id="A0A1H9CMA7"/>
<name>A0A1H9CMA7_9GAMM</name>
<evidence type="ECO:0000313" key="2">
    <source>
        <dbReference type="EMBL" id="SEQ02340.1"/>
    </source>
</evidence>
<dbReference type="CDD" id="cd06532">
    <property type="entry name" value="Glyco_transf_25"/>
    <property type="match status" value="1"/>
</dbReference>
<dbReference type="Proteomes" id="UP000199233">
    <property type="component" value="Unassembled WGS sequence"/>
</dbReference>
<sequence length="227" mass="25937">MRQQLDGLGLDYEFFKATDASRGELAGVSRYDEAQALWKLGHPLSPGELGCFASHYRLWQLCASSGEPLVIMEDDISITPEFVQAFAHTGALIAQYHLIRLCGLVQRKRKRIRELGNGHQLIRYLKGPFGTQCYALSPQGARALLAHSQVWIDAVDMVLDAFWTHGLACYAIVPYHIRHDEPGVTPASLIGNSRFEQRRSLARRLRRKLTRMGDHLQRDWFNLWHRD</sequence>
<keyword evidence="2" id="KW-0808">Transferase</keyword>
<dbReference type="GO" id="GO:0016740">
    <property type="term" value="F:transferase activity"/>
    <property type="evidence" value="ECO:0007669"/>
    <property type="project" value="UniProtKB-KW"/>
</dbReference>
<reference evidence="2 3" key="1">
    <citation type="submission" date="2016-10" db="EMBL/GenBank/DDBJ databases">
        <authorList>
            <person name="de Groot N.N."/>
        </authorList>
    </citation>
    <scope>NUCLEOTIDE SEQUENCE [LARGE SCALE GENOMIC DNA]</scope>
    <source>
        <strain evidence="2 3">DSM 25927</strain>
    </source>
</reference>
<evidence type="ECO:0000313" key="3">
    <source>
        <dbReference type="Proteomes" id="UP000199233"/>
    </source>
</evidence>
<evidence type="ECO:0000259" key="1">
    <source>
        <dbReference type="Pfam" id="PF01755"/>
    </source>
</evidence>